<evidence type="ECO:0000259" key="12">
    <source>
        <dbReference type="PROSITE" id="PS50011"/>
    </source>
</evidence>
<accession>A0A8T0J1Y4</accession>
<evidence type="ECO:0000256" key="8">
    <source>
        <dbReference type="ARBA" id="ARBA00023180"/>
    </source>
</evidence>
<keyword evidence="2" id="KW-0433">Leucine-rich repeat</keyword>
<evidence type="ECO:0000256" key="11">
    <source>
        <dbReference type="SAM" id="SignalP"/>
    </source>
</evidence>
<dbReference type="Proteomes" id="UP000822688">
    <property type="component" value="Chromosome 2"/>
</dbReference>
<protein>
    <recommendedName>
        <fullName evidence="12">Protein kinase domain-containing protein</fullName>
    </recommendedName>
</protein>
<dbReference type="EMBL" id="CM026422">
    <property type="protein sequence ID" value="KAG0589067.1"/>
    <property type="molecule type" value="Genomic_DNA"/>
</dbReference>
<dbReference type="InterPro" id="IPR003591">
    <property type="entry name" value="Leu-rich_rpt_typical-subtyp"/>
</dbReference>
<sequence>MAPGRSKIRTQRRSNLASFLLGSCLLLLLAALSIHVGVAATACSDHVETAAGAAISFNEFGFAESTGRRLLAVNGSTRTLMEDAEVLLEIKRRITADPDNTTFWWKRQGKNQALNPCKMKNATKQYWVGIDCTDFGTERRVTSIDLSNKNLAGTLSPLLGKLSKLKQLNLSNNLFTGPIPTELPTALETLDLANNQLESLVPASFGDLQNLTSLNVANNRLTGSIPVSFGSLKLLSTLNMSGNNLTEIPLELNSCPRLSVVDLSRNGIQGIIPFQYLENLTTLHLRDNRLQGNFSVLLNTFPQLQDLDLSNNELNESIPATMSTSLIQRIDLSGNRLTGSLPDVVGYLPLLHELDVSGNGLSGVLPTTLTLLTSLTTFNASHNDFDGILPLLAGIQSLRVFDASFNNLTGAVLKDFVNLSTLVYLNVSYNNLSGEVPSFVERDGVNRNSFLQNIALCGESINKVCAGSSKSNSTRTIVSISVGSSVAFLAVVVIMYLCCRRHYGGKARSSASVSAELDVKLTPEEVRGATQNFNNRNYVGVGSMSTVYRGVLPDATVVAVKRLGIQPGEVNEPGEKVLGEGLANLAQVRDWTLVKVVGYCCSPDVKALVIEYMPNGTLNNLMYPPRDAQVVREFNWTHRFNAAIAVAQGLKYLHHDCRTSTVHGDLKPSNILFSAFMEARIADFGVKRLLASHGLGVGASLTSGYTAPELASSAQEATIKGDVYSFGIIILELISGRSPQSLEVGQRLPQWIRATISNSKSLHNVLDPILMSELRVQQQRMAMVLGVALLCTRDDPQERPYIPEVLKMLNHIKTRPQDGSRRGSRRLRSSRSTQQRNQEIRQEVPLGIEITPSPPATPSSTPPLPTNPSLSHWTPNSAENR</sequence>
<reference evidence="13" key="1">
    <citation type="submission" date="2020-06" db="EMBL/GenBank/DDBJ databases">
        <title>WGS assembly of Ceratodon purpureus strain R40.</title>
        <authorList>
            <person name="Carey S.B."/>
            <person name="Jenkins J."/>
            <person name="Shu S."/>
            <person name="Lovell J.T."/>
            <person name="Sreedasyam A."/>
            <person name="Maumus F."/>
            <person name="Tiley G.P."/>
            <person name="Fernandez-Pozo N."/>
            <person name="Barry K."/>
            <person name="Chen C."/>
            <person name="Wang M."/>
            <person name="Lipzen A."/>
            <person name="Daum C."/>
            <person name="Saski C.A."/>
            <person name="Payton A.C."/>
            <person name="Mcbreen J.C."/>
            <person name="Conrad R.E."/>
            <person name="Kollar L.M."/>
            <person name="Olsson S."/>
            <person name="Huttunen S."/>
            <person name="Landis J.B."/>
            <person name="Wickett N.J."/>
            <person name="Johnson M.G."/>
            <person name="Rensing S.A."/>
            <person name="Grimwood J."/>
            <person name="Schmutz J."/>
            <person name="Mcdaniel S.F."/>
        </authorList>
    </citation>
    <scope>NUCLEOTIDE SEQUENCE</scope>
    <source>
        <strain evidence="13">R40</strain>
    </source>
</reference>
<dbReference type="Pfam" id="PF13855">
    <property type="entry name" value="LRR_8"/>
    <property type="match status" value="1"/>
</dbReference>
<dbReference type="EMBL" id="CM026422">
    <property type="protein sequence ID" value="KAG0589066.1"/>
    <property type="molecule type" value="Genomic_DNA"/>
</dbReference>
<comment type="subcellular location">
    <subcellularLocation>
        <location evidence="1">Membrane</location>
    </subcellularLocation>
</comment>
<name>A0A8T0J1Y4_CERPU</name>
<feature type="domain" description="Protein kinase" evidence="12">
    <location>
        <begin position="533"/>
        <end position="814"/>
    </location>
</feature>
<dbReference type="Pfam" id="PF00069">
    <property type="entry name" value="Pkinase"/>
    <property type="match status" value="1"/>
</dbReference>
<dbReference type="SMART" id="SM00220">
    <property type="entry name" value="S_TKc"/>
    <property type="match status" value="1"/>
</dbReference>
<dbReference type="SUPFAM" id="SSF52047">
    <property type="entry name" value="RNI-like"/>
    <property type="match status" value="1"/>
</dbReference>
<dbReference type="PROSITE" id="PS00107">
    <property type="entry name" value="PROTEIN_KINASE_ATP"/>
    <property type="match status" value="1"/>
</dbReference>
<evidence type="ECO:0000256" key="3">
    <source>
        <dbReference type="ARBA" id="ARBA00022692"/>
    </source>
</evidence>
<dbReference type="Pfam" id="PF00560">
    <property type="entry name" value="LRR_1"/>
    <property type="match status" value="5"/>
</dbReference>
<keyword evidence="9" id="KW-0067">ATP-binding</keyword>
<dbReference type="GO" id="GO:0005524">
    <property type="term" value="F:ATP binding"/>
    <property type="evidence" value="ECO:0007669"/>
    <property type="project" value="UniProtKB-UniRule"/>
</dbReference>
<feature type="signal peptide" evidence="11">
    <location>
        <begin position="1"/>
        <end position="39"/>
    </location>
</feature>
<dbReference type="PROSITE" id="PS51450">
    <property type="entry name" value="LRR"/>
    <property type="match status" value="1"/>
</dbReference>
<dbReference type="Gene3D" id="1.10.510.10">
    <property type="entry name" value="Transferase(Phosphotransferase) domain 1"/>
    <property type="match status" value="1"/>
</dbReference>
<feature type="chain" id="PRO_5036435094" description="Protein kinase domain-containing protein" evidence="11">
    <location>
        <begin position="40"/>
        <end position="881"/>
    </location>
</feature>
<keyword evidence="5" id="KW-0677">Repeat</keyword>
<keyword evidence="6" id="KW-1133">Transmembrane helix</keyword>
<dbReference type="PROSITE" id="PS50011">
    <property type="entry name" value="PROTEIN_KINASE_DOM"/>
    <property type="match status" value="1"/>
</dbReference>
<feature type="binding site" evidence="9">
    <location>
        <position position="561"/>
    </location>
    <ligand>
        <name>ATP</name>
        <dbReference type="ChEBI" id="CHEBI:30616"/>
    </ligand>
</feature>
<proteinExistence type="predicted"/>
<feature type="region of interest" description="Disordered" evidence="10">
    <location>
        <begin position="813"/>
        <end position="881"/>
    </location>
</feature>
<organism evidence="13 14">
    <name type="scientific">Ceratodon purpureus</name>
    <name type="common">Fire moss</name>
    <name type="synonym">Dicranum purpureum</name>
    <dbReference type="NCBI Taxonomy" id="3225"/>
    <lineage>
        <taxon>Eukaryota</taxon>
        <taxon>Viridiplantae</taxon>
        <taxon>Streptophyta</taxon>
        <taxon>Embryophyta</taxon>
        <taxon>Bryophyta</taxon>
        <taxon>Bryophytina</taxon>
        <taxon>Bryopsida</taxon>
        <taxon>Dicranidae</taxon>
        <taxon>Pseudoditrichales</taxon>
        <taxon>Ditrichaceae</taxon>
        <taxon>Ceratodon</taxon>
    </lineage>
</organism>
<comment type="caution">
    <text evidence="13">The sequence shown here is derived from an EMBL/GenBank/DDBJ whole genome shotgun (WGS) entry which is preliminary data.</text>
</comment>
<evidence type="ECO:0000256" key="5">
    <source>
        <dbReference type="ARBA" id="ARBA00022737"/>
    </source>
</evidence>
<dbReference type="FunFam" id="3.80.10.10:FF:000041">
    <property type="entry name" value="LRR receptor-like serine/threonine-protein kinase ERECTA"/>
    <property type="match status" value="1"/>
</dbReference>
<evidence type="ECO:0000256" key="1">
    <source>
        <dbReference type="ARBA" id="ARBA00004370"/>
    </source>
</evidence>
<evidence type="ECO:0000256" key="7">
    <source>
        <dbReference type="ARBA" id="ARBA00023136"/>
    </source>
</evidence>
<dbReference type="InterPro" id="IPR000719">
    <property type="entry name" value="Prot_kinase_dom"/>
</dbReference>
<keyword evidence="4 11" id="KW-0732">Signal</keyword>
<dbReference type="SUPFAM" id="SSF56112">
    <property type="entry name" value="Protein kinase-like (PK-like)"/>
    <property type="match status" value="1"/>
</dbReference>
<keyword evidence="14" id="KW-1185">Reference proteome</keyword>
<evidence type="ECO:0000313" key="13">
    <source>
        <dbReference type="EMBL" id="KAG0589066.1"/>
    </source>
</evidence>
<dbReference type="SMART" id="SM00364">
    <property type="entry name" value="LRR_BAC"/>
    <property type="match status" value="7"/>
</dbReference>
<evidence type="ECO:0000256" key="10">
    <source>
        <dbReference type="SAM" id="MobiDB-lite"/>
    </source>
</evidence>
<dbReference type="PANTHER" id="PTHR48054">
    <property type="entry name" value="RECEPTOR KINASE-LIKE PROTEIN XA21"/>
    <property type="match status" value="1"/>
</dbReference>
<keyword evidence="7" id="KW-0472">Membrane</keyword>
<feature type="compositionally biased region" description="Polar residues" evidence="10">
    <location>
        <begin position="872"/>
        <end position="881"/>
    </location>
</feature>
<dbReference type="InterPro" id="IPR052592">
    <property type="entry name" value="LRR-RLK"/>
</dbReference>
<dbReference type="InterPro" id="IPR017441">
    <property type="entry name" value="Protein_kinase_ATP_BS"/>
</dbReference>
<gene>
    <name evidence="13" type="ORF">KC19_2G289000</name>
</gene>
<dbReference type="Gene3D" id="3.30.200.20">
    <property type="entry name" value="Phosphorylase Kinase, domain 1"/>
    <property type="match status" value="1"/>
</dbReference>
<keyword evidence="8" id="KW-0325">Glycoprotein</keyword>
<evidence type="ECO:0000256" key="6">
    <source>
        <dbReference type="ARBA" id="ARBA00022989"/>
    </source>
</evidence>
<dbReference type="PRINTS" id="PR00019">
    <property type="entry name" value="LEURICHRPT"/>
</dbReference>
<dbReference type="GO" id="GO:0016020">
    <property type="term" value="C:membrane"/>
    <property type="evidence" value="ECO:0007669"/>
    <property type="project" value="UniProtKB-SubCell"/>
</dbReference>
<evidence type="ECO:0000313" key="14">
    <source>
        <dbReference type="Proteomes" id="UP000822688"/>
    </source>
</evidence>
<dbReference type="PANTHER" id="PTHR48054:SF77">
    <property type="entry name" value="RECEPTOR KINASE-LIKE PROTEIN XA21"/>
    <property type="match status" value="1"/>
</dbReference>
<dbReference type="InterPro" id="IPR001611">
    <property type="entry name" value="Leu-rich_rpt"/>
</dbReference>
<dbReference type="Gene3D" id="3.80.10.10">
    <property type="entry name" value="Ribonuclease Inhibitor"/>
    <property type="match status" value="2"/>
</dbReference>
<keyword evidence="3" id="KW-0812">Transmembrane</keyword>
<dbReference type="PROSITE" id="PS51257">
    <property type="entry name" value="PROKAR_LIPOPROTEIN"/>
    <property type="match status" value="1"/>
</dbReference>
<keyword evidence="9" id="KW-0547">Nucleotide-binding</keyword>
<evidence type="ECO:0000256" key="9">
    <source>
        <dbReference type="PROSITE-ProRule" id="PRU10141"/>
    </source>
</evidence>
<dbReference type="InterPro" id="IPR032675">
    <property type="entry name" value="LRR_dom_sf"/>
</dbReference>
<evidence type="ECO:0000256" key="2">
    <source>
        <dbReference type="ARBA" id="ARBA00022614"/>
    </source>
</evidence>
<feature type="compositionally biased region" description="Pro residues" evidence="10">
    <location>
        <begin position="852"/>
        <end position="866"/>
    </location>
</feature>
<dbReference type="SMART" id="SM00369">
    <property type="entry name" value="LRR_TYP"/>
    <property type="match status" value="6"/>
</dbReference>
<dbReference type="InterPro" id="IPR011009">
    <property type="entry name" value="Kinase-like_dom_sf"/>
</dbReference>
<dbReference type="GO" id="GO:0004672">
    <property type="term" value="F:protein kinase activity"/>
    <property type="evidence" value="ECO:0007669"/>
    <property type="project" value="InterPro"/>
</dbReference>
<dbReference type="AlphaFoldDB" id="A0A8T0J1Y4"/>
<evidence type="ECO:0000256" key="4">
    <source>
        <dbReference type="ARBA" id="ARBA00022729"/>
    </source>
</evidence>